<dbReference type="InParanoid" id="W0RPE8"/>
<evidence type="ECO:0000313" key="17">
    <source>
        <dbReference type="Proteomes" id="UP000019151"/>
    </source>
</evidence>
<dbReference type="KEGG" id="gba:J421_3821"/>
<dbReference type="GO" id="GO:0032299">
    <property type="term" value="C:ribonuclease H2 complex"/>
    <property type="evidence" value="ECO:0007669"/>
    <property type="project" value="TreeGrafter"/>
</dbReference>
<dbReference type="AlphaFoldDB" id="W0RPE8"/>
<dbReference type="NCBIfam" id="NF000595">
    <property type="entry name" value="PRK00015.1-3"/>
    <property type="match status" value="1"/>
</dbReference>
<dbReference type="FunCoup" id="W0RPE8">
    <property type="interactions" value="486"/>
</dbReference>
<dbReference type="EC" id="3.1.26.4" evidence="14"/>
<comment type="similarity">
    <text evidence="6 14">Belongs to the RNase HII family.</text>
</comment>
<evidence type="ECO:0000256" key="8">
    <source>
        <dbReference type="ARBA" id="ARBA00022722"/>
    </source>
</evidence>
<dbReference type="PATRIC" id="fig|861299.3.peg.3876"/>
<dbReference type="InterPro" id="IPR036397">
    <property type="entry name" value="RNaseH_sf"/>
</dbReference>
<keyword evidence="9" id="KW-0479">Metal-binding</keyword>
<dbReference type="GO" id="GO:0004523">
    <property type="term" value="F:RNA-DNA hybrid ribonuclease activity"/>
    <property type="evidence" value="ECO:0007669"/>
    <property type="project" value="UniProtKB-EC"/>
</dbReference>
<evidence type="ECO:0000256" key="13">
    <source>
        <dbReference type="PROSITE-ProRule" id="PRU01319"/>
    </source>
</evidence>
<dbReference type="SUPFAM" id="SSF53098">
    <property type="entry name" value="Ribonuclease H-like"/>
    <property type="match status" value="1"/>
</dbReference>
<sequence length="192" mass="20598">MGRGPLAGPVVACAVVMPPDARAIAGVDDSKRLTAAERERLERLIRRHALAVAVGAASAREIDRLNIYHATVLAMRRALARLERLLGSAPHHVILDGKPIRTLGVEHTAVVGGDAKVHAIACASIVAKVTRDRLMTALARRRPGYAWERNAGYATAAHRAGLTALGMTPHHRRSFLVAPQVELDLEDPTGTE</sequence>
<keyword evidence="17" id="KW-1185">Reference proteome</keyword>
<evidence type="ECO:0000256" key="3">
    <source>
        <dbReference type="ARBA" id="ARBA00001946"/>
    </source>
</evidence>
<evidence type="ECO:0000256" key="1">
    <source>
        <dbReference type="ARBA" id="ARBA00000077"/>
    </source>
</evidence>
<gene>
    <name evidence="16" type="ORF">J421_3821</name>
</gene>
<dbReference type="InterPro" id="IPR024567">
    <property type="entry name" value="RNase_HII/HIII_dom"/>
</dbReference>
<comment type="caution">
    <text evidence="13">Lacks conserved residue(s) required for the propagation of feature annotation.</text>
</comment>
<evidence type="ECO:0000256" key="9">
    <source>
        <dbReference type="ARBA" id="ARBA00022723"/>
    </source>
</evidence>
<comment type="cofactor">
    <cofactor evidence="3">
        <name>Mg(2+)</name>
        <dbReference type="ChEBI" id="CHEBI:18420"/>
    </cofactor>
</comment>
<comment type="subcellular location">
    <subcellularLocation>
        <location evidence="5">Cytoplasm</location>
    </subcellularLocation>
</comment>
<evidence type="ECO:0000256" key="10">
    <source>
        <dbReference type="ARBA" id="ARBA00022759"/>
    </source>
</evidence>
<proteinExistence type="inferred from homology"/>
<accession>W0RPE8</accession>
<comment type="catalytic activity">
    <reaction evidence="1 14">
        <text>Endonucleolytic cleavage to 5'-phosphomonoester.</text>
        <dbReference type="EC" id="3.1.26.4"/>
    </reaction>
</comment>
<comment type="cofactor">
    <cofactor evidence="2">
        <name>Mn(2+)</name>
        <dbReference type="ChEBI" id="CHEBI:29035"/>
    </cofactor>
</comment>
<dbReference type="PANTHER" id="PTHR10954:SF18">
    <property type="entry name" value="RIBONUCLEASE HII"/>
    <property type="match status" value="1"/>
</dbReference>
<dbReference type="STRING" id="861299.J421_3821"/>
<dbReference type="PANTHER" id="PTHR10954">
    <property type="entry name" value="RIBONUCLEASE H2 SUBUNIT A"/>
    <property type="match status" value="1"/>
</dbReference>
<keyword evidence="8 14" id="KW-0540">Nuclease</keyword>
<dbReference type="EMBL" id="CP007128">
    <property type="protein sequence ID" value="AHG91358.1"/>
    <property type="molecule type" value="Genomic_DNA"/>
</dbReference>
<organism evidence="16 17">
    <name type="scientific">Gemmatirosa kalamazoonensis</name>
    <dbReference type="NCBI Taxonomy" id="861299"/>
    <lineage>
        <taxon>Bacteria</taxon>
        <taxon>Pseudomonadati</taxon>
        <taxon>Gemmatimonadota</taxon>
        <taxon>Gemmatimonadia</taxon>
        <taxon>Gemmatimonadales</taxon>
        <taxon>Gemmatimonadaceae</taxon>
        <taxon>Gemmatirosa</taxon>
    </lineage>
</organism>
<dbReference type="HOGENOM" id="CLU_036532_3_2_0"/>
<evidence type="ECO:0000256" key="2">
    <source>
        <dbReference type="ARBA" id="ARBA00001936"/>
    </source>
</evidence>
<evidence type="ECO:0000256" key="5">
    <source>
        <dbReference type="ARBA" id="ARBA00004496"/>
    </source>
</evidence>
<feature type="domain" description="RNase H type-2" evidence="15">
    <location>
        <begin position="1"/>
        <end position="187"/>
    </location>
</feature>
<evidence type="ECO:0000256" key="6">
    <source>
        <dbReference type="ARBA" id="ARBA00007383"/>
    </source>
</evidence>
<evidence type="ECO:0000256" key="11">
    <source>
        <dbReference type="ARBA" id="ARBA00022801"/>
    </source>
</evidence>
<protein>
    <recommendedName>
        <fullName evidence="14">Ribonuclease</fullName>
        <ecNumber evidence="14">3.1.26.4</ecNumber>
    </recommendedName>
</protein>
<dbReference type="PROSITE" id="PS51975">
    <property type="entry name" value="RNASE_H_2"/>
    <property type="match status" value="1"/>
</dbReference>
<keyword evidence="10 14" id="KW-0255">Endonuclease</keyword>
<evidence type="ECO:0000256" key="12">
    <source>
        <dbReference type="ARBA" id="ARBA00023211"/>
    </source>
</evidence>
<evidence type="ECO:0000256" key="14">
    <source>
        <dbReference type="RuleBase" id="RU003515"/>
    </source>
</evidence>
<dbReference type="eggNOG" id="COG0164">
    <property type="taxonomic scope" value="Bacteria"/>
</dbReference>
<evidence type="ECO:0000256" key="4">
    <source>
        <dbReference type="ARBA" id="ARBA00004065"/>
    </source>
</evidence>
<name>W0RPE8_9BACT</name>
<dbReference type="GO" id="GO:0005737">
    <property type="term" value="C:cytoplasm"/>
    <property type="evidence" value="ECO:0007669"/>
    <property type="project" value="UniProtKB-SubCell"/>
</dbReference>
<dbReference type="GO" id="GO:0006298">
    <property type="term" value="P:mismatch repair"/>
    <property type="evidence" value="ECO:0007669"/>
    <property type="project" value="TreeGrafter"/>
</dbReference>
<dbReference type="Proteomes" id="UP000019151">
    <property type="component" value="Chromosome"/>
</dbReference>
<dbReference type="CDD" id="cd07182">
    <property type="entry name" value="RNase_HII_bacteria_HII_like"/>
    <property type="match status" value="1"/>
</dbReference>
<dbReference type="Gene3D" id="3.30.420.10">
    <property type="entry name" value="Ribonuclease H-like superfamily/Ribonuclease H"/>
    <property type="match status" value="1"/>
</dbReference>
<dbReference type="InterPro" id="IPR001352">
    <property type="entry name" value="RNase_HII/HIII"/>
</dbReference>
<reference evidence="16 17" key="1">
    <citation type="journal article" date="2014" name="Genome Announc.">
        <title>Genome Sequence and Methylome of Soil Bacterium Gemmatirosa kalamazoonensis KBS708T, a Member of the Rarely Cultivated Gemmatimonadetes Phylum.</title>
        <authorList>
            <person name="Debruyn J.M."/>
            <person name="Radosevich M."/>
            <person name="Wommack K.E."/>
            <person name="Polson S.W."/>
            <person name="Hauser L.J."/>
            <person name="Fawaz M.N."/>
            <person name="Korlach J."/>
            <person name="Tsai Y.C."/>
        </authorList>
    </citation>
    <scope>NUCLEOTIDE SEQUENCE [LARGE SCALE GENOMIC DNA]</scope>
    <source>
        <strain evidence="16 17">KBS708</strain>
    </source>
</reference>
<evidence type="ECO:0000259" key="15">
    <source>
        <dbReference type="PROSITE" id="PS51975"/>
    </source>
</evidence>
<dbReference type="InterPro" id="IPR022898">
    <property type="entry name" value="RNase_HII"/>
</dbReference>
<dbReference type="GO" id="GO:0046872">
    <property type="term" value="F:metal ion binding"/>
    <property type="evidence" value="ECO:0007669"/>
    <property type="project" value="UniProtKB-KW"/>
</dbReference>
<comment type="function">
    <text evidence="4 14">Endonuclease that specifically degrades the RNA of RNA-DNA hybrids.</text>
</comment>
<dbReference type="GO" id="GO:0003723">
    <property type="term" value="F:RNA binding"/>
    <property type="evidence" value="ECO:0007669"/>
    <property type="project" value="UniProtKB-UniRule"/>
</dbReference>
<evidence type="ECO:0000256" key="7">
    <source>
        <dbReference type="ARBA" id="ARBA00022490"/>
    </source>
</evidence>
<keyword evidence="11 14" id="KW-0378">Hydrolase</keyword>
<dbReference type="InterPro" id="IPR012337">
    <property type="entry name" value="RNaseH-like_sf"/>
</dbReference>
<evidence type="ECO:0000313" key="16">
    <source>
        <dbReference type="EMBL" id="AHG91358.1"/>
    </source>
</evidence>
<dbReference type="GO" id="GO:0043137">
    <property type="term" value="P:DNA replication, removal of RNA primer"/>
    <property type="evidence" value="ECO:0007669"/>
    <property type="project" value="TreeGrafter"/>
</dbReference>
<keyword evidence="7" id="KW-0963">Cytoplasm</keyword>
<dbReference type="Pfam" id="PF01351">
    <property type="entry name" value="RNase_HII"/>
    <property type="match status" value="1"/>
</dbReference>
<keyword evidence="12" id="KW-0464">Manganese</keyword>